<dbReference type="RefSeq" id="WP_192779114.1">
    <property type="nucleotide sequence ID" value="NZ_BAAASY010000009.1"/>
</dbReference>
<evidence type="ECO:0000313" key="3">
    <source>
        <dbReference type="EMBL" id="MBE1564797.1"/>
    </source>
</evidence>
<dbReference type="Gene3D" id="2.40.160.210">
    <property type="entry name" value="Acyl-CoA thioesterase, double hotdog domain"/>
    <property type="match status" value="1"/>
</dbReference>
<accession>A0ABR9KRY6</accession>
<organism evidence="3 4">
    <name type="scientific">Nonomuraea africana</name>
    <dbReference type="NCBI Taxonomy" id="46171"/>
    <lineage>
        <taxon>Bacteria</taxon>
        <taxon>Bacillati</taxon>
        <taxon>Actinomycetota</taxon>
        <taxon>Actinomycetes</taxon>
        <taxon>Streptosporangiales</taxon>
        <taxon>Streptosporangiaceae</taxon>
        <taxon>Nonomuraea</taxon>
    </lineage>
</organism>
<evidence type="ECO:0000259" key="2">
    <source>
        <dbReference type="Pfam" id="PF20789"/>
    </source>
</evidence>
<protein>
    <submittedName>
        <fullName evidence="3">Acyl-CoA thioesterase</fullName>
    </submittedName>
</protein>
<dbReference type="InterPro" id="IPR042171">
    <property type="entry name" value="Acyl-CoA_hotdog"/>
</dbReference>
<evidence type="ECO:0000259" key="1">
    <source>
        <dbReference type="Pfam" id="PF13622"/>
    </source>
</evidence>
<dbReference type="InterPro" id="IPR029069">
    <property type="entry name" value="HotDog_dom_sf"/>
</dbReference>
<dbReference type="SUPFAM" id="SSF54637">
    <property type="entry name" value="Thioesterase/thiol ester dehydrase-isomerase"/>
    <property type="match status" value="2"/>
</dbReference>
<dbReference type="InterPro" id="IPR049449">
    <property type="entry name" value="TesB_ACOT8-like_N"/>
</dbReference>
<dbReference type="EMBL" id="JADBEF010000001">
    <property type="protein sequence ID" value="MBE1564797.1"/>
    <property type="molecule type" value="Genomic_DNA"/>
</dbReference>
<sequence>MSATSTFDQAIALARTERAAVHHAELDASWGFGPRIHGGLLMALAGHALSLDLREESGHADPISLSAYFLSAAQSGKAVVSTQVLRRGRSHTSAMASLAQDGQERMRILATFGNLDDQPSAAPVQVFTAPPRMPSPEKCVGTEAAPPELLKEAPLLERLDLRLDPQCVGWALGAPSGQSWMQGWLRFPDDREPDPLMLLLAVDCLPPVSLDLGVSGWAPTLELTAHIRARPAPGWLRLKHSTVLVGGGYMEEDAEIWDSEGRLVAQSRQLARVGRA</sequence>
<dbReference type="PANTHER" id="PTHR38110">
    <property type="entry name" value="CHROMOSOME 23, WHOLE GENOME SHOTGUN SEQUENCE"/>
    <property type="match status" value="1"/>
</dbReference>
<name>A0ABR9KRY6_9ACTN</name>
<reference evidence="3 4" key="1">
    <citation type="submission" date="2020-10" db="EMBL/GenBank/DDBJ databases">
        <title>Sequencing the genomes of 1000 actinobacteria strains.</title>
        <authorList>
            <person name="Klenk H.-P."/>
        </authorList>
    </citation>
    <scope>NUCLEOTIDE SEQUENCE [LARGE SCALE GENOMIC DNA]</scope>
    <source>
        <strain evidence="3 4">DSM 43748</strain>
    </source>
</reference>
<feature type="domain" description="Acyl-CoA thioesterase-like C-terminal" evidence="2">
    <location>
        <begin position="136"/>
        <end position="273"/>
    </location>
</feature>
<dbReference type="PANTHER" id="PTHR38110:SF1">
    <property type="entry name" value="THIOESTERASE DOMAIN-CONTAINING PROTEIN"/>
    <property type="match status" value="1"/>
</dbReference>
<feature type="domain" description="Acyl-CoA thioesterase-like N-terminal HotDog" evidence="1">
    <location>
        <begin position="27"/>
        <end position="113"/>
    </location>
</feature>
<dbReference type="InterPro" id="IPR049450">
    <property type="entry name" value="ACOT8-like_C"/>
</dbReference>
<dbReference type="Pfam" id="PF13622">
    <property type="entry name" value="4HBT_3"/>
    <property type="match status" value="1"/>
</dbReference>
<proteinExistence type="predicted"/>
<keyword evidence="4" id="KW-1185">Reference proteome</keyword>
<gene>
    <name evidence="3" type="ORF">H4W81_007576</name>
</gene>
<evidence type="ECO:0000313" key="4">
    <source>
        <dbReference type="Proteomes" id="UP000661607"/>
    </source>
</evidence>
<dbReference type="Proteomes" id="UP000661607">
    <property type="component" value="Unassembled WGS sequence"/>
</dbReference>
<dbReference type="Pfam" id="PF20789">
    <property type="entry name" value="4HBT_3C"/>
    <property type="match status" value="1"/>
</dbReference>
<comment type="caution">
    <text evidence="3">The sequence shown here is derived from an EMBL/GenBank/DDBJ whole genome shotgun (WGS) entry which is preliminary data.</text>
</comment>
<dbReference type="InterPro" id="IPR052389">
    <property type="entry name" value="Sec_Metab_Biosynth-Assoc"/>
</dbReference>